<evidence type="ECO:0000259" key="4">
    <source>
        <dbReference type="PROSITE" id="PS51015"/>
    </source>
</evidence>
<dbReference type="Gene3D" id="2.30.280.10">
    <property type="entry name" value="SRA-YDG"/>
    <property type="match status" value="1"/>
</dbReference>
<dbReference type="SUPFAM" id="SSF88697">
    <property type="entry name" value="PUA domain-like"/>
    <property type="match status" value="1"/>
</dbReference>
<gene>
    <name evidence="5" type="ORF">CBER1_04054</name>
</gene>
<feature type="compositionally biased region" description="Low complexity" evidence="3">
    <location>
        <begin position="130"/>
        <end position="146"/>
    </location>
</feature>
<dbReference type="GO" id="GO:0061630">
    <property type="term" value="F:ubiquitin protein ligase activity"/>
    <property type="evidence" value="ECO:0007669"/>
    <property type="project" value="TreeGrafter"/>
</dbReference>
<accession>A0A2S6C4Z5</accession>
<evidence type="ECO:0000256" key="3">
    <source>
        <dbReference type="SAM" id="MobiDB-lite"/>
    </source>
</evidence>
<feature type="region of interest" description="Disordered" evidence="3">
    <location>
        <begin position="594"/>
        <end position="631"/>
    </location>
</feature>
<feature type="compositionally biased region" description="Polar residues" evidence="3">
    <location>
        <begin position="114"/>
        <end position="129"/>
    </location>
</feature>
<dbReference type="InterPro" id="IPR045134">
    <property type="entry name" value="UHRF1/2-like"/>
</dbReference>
<comment type="subcellular location">
    <subcellularLocation>
        <location evidence="2">Nucleus</location>
    </subcellularLocation>
</comment>
<feature type="compositionally biased region" description="Polar residues" evidence="3">
    <location>
        <begin position="175"/>
        <end position="184"/>
    </location>
</feature>
<evidence type="ECO:0000313" key="5">
    <source>
        <dbReference type="EMBL" id="PPJ54801.1"/>
    </source>
</evidence>
<feature type="compositionally biased region" description="Polar residues" evidence="3">
    <location>
        <begin position="235"/>
        <end position="256"/>
    </location>
</feature>
<evidence type="ECO:0000256" key="2">
    <source>
        <dbReference type="PROSITE-ProRule" id="PRU00358"/>
    </source>
</evidence>
<evidence type="ECO:0000313" key="6">
    <source>
        <dbReference type="Proteomes" id="UP000237631"/>
    </source>
</evidence>
<feature type="compositionally biased region" description="Basic and acidic residues" evidence="3">
    <location>
        <begin position="270"/>
        <end position="282"/>
    </location>
</feature>
<feature type="compositionally biased region" description="Basic and acidic residues" evidence="3">
    <location>
        <begin position="193"/>
        <end position="204"/>
    </location>
</feature>
<comment type="caution">
    <text evidence="5">The sequence shown here is derived from an EMBL/GenBank/DDBJ whole genome shotgun (WGS) entry which is preliminary data.</text>
</comment>
<dbReference type="InterPro" id="IPR036987">
    <property type="entry name" value="SRA-YDG_sf"/>
</dbReference>
<keyword evidence="1 2" id="KW-0539">Nucleus</keyword>
<dbReference type="GO" id="GO:0044027">
    <property type="term" value="P:negative regulation of gene expression via chromosomal CpG island methylation"/>
    <property type="evidence" value="ECO:0007669"/>
    <property type="project" value="TreeGrafter"/>
</dbReference>
<dbReference type="PROSITE" id="PS51015">
    <property type="entry name" value="YDG"/>
    <property type="match status" value="1"/>
</dbReference>
<name>A0A2S6C4Z5_9PEZI</name>
<dbReference type="PANTHER" id="PTHR14140">
    <property type="entry name" value="E3 UBIQUITIN-PROTEIN LIGASE UHRF-RELATED"/>
    <property type="match status" value="1"/>
</dbReference>
<dbReference type="PANTHER" id="PTHR14140:SF27">
    <property type="entry name" value="OS04G0289800 PROTEIN"/>
    <property type="match status" value="1"/>
</dbReference>
<dbReference type="InterPro" id="IPR015947">
    <property type="entry name" value="PUA-like_sf"/>
</dbReference>
<dbReference type="GO" id="GO:0016567">
    <property type="term" value="P:protein ubiquitination"/>
    <property type="evidence" value="ECO:0007669"/>
    <property type="project" value="TreeGrafter"/>
</dbReference>
<keyword evidence="6" id="KW-1185">Reference proteome</keyword>
<proteinExistence type="predicted"/>
<reference evidence="6" key="1">
    <citation type="journal article" date="2017" name="bioRxiv">
        <title>Conservation of a gene cluster reveals novel cercosporin biosynthetic mechanisms and extends production to the genus Colletotrichum.</title>
        <authorList>
            <person name="de Jonge R."/>
            <person name="Ebert M.K."/>
            <person name="Huitt-Roehl C.R."/>
            <person name="Pal P."/>
            <person name="Suttle J.C."/>
            <person name="Spanner R.E."/>
            <person name="Neubauer J.D."/>
            <person name="Jurick W.M.II."/>
            <person name="Stott K.A."/>
            <person name="Secor G.A."/>
            <person name="Thomma B.P.H.J."/>
            <person name="Van de Peer Y."/>
            <person name="Townsend C.A."/>
            <person name="Bolton M.D."/>
        </authorList>
    </citation>
    <scope>NUCLEOTIDE SEQUENCE [LARGE SCALE GENOMIC DNA]</scope>
    <source>
        <strain evidence="6">CBS538.71</strain>
    </source>
</reference>
<dbReference type="Proteomes" id="UP000237631">
    <property type="component" value="Unassembled WGS sequence"/>
</dbReference>
<dbReference type="STRING" id="357750.A0A2S6C4Z5"/>
<dbReference type="Pfam" id="PF02182">
    <property type="entry name" value="SAD_SRA"/>
    <property type="match status" value="1"/>
</dbReference>
<protein>
    <recommendedName>
        <fullName evidence="4">YDG domain-containing protein</fullName>
    </recommendedName>
</protein>
<feature type="compositionally biased region" description="Low complexity" evidence="3">
    <location>
        <begin position="285"/>
        <end position="301"/>
    </location>
</feature>
<feature type="domain" description="YDG" evidence="4">
    <location>
        <begin position="459"/>
        <end position="596"/>
    </location>
</feature>
<dbReference type="AlphaFoldDB" id="A0A2S6C4Z5"/>
<evidence type="ECO:0000256" key="1">
    <source>
        <dbReference type="ARBA" id="ARBA00023242"/>
    </source>
</evidence>
<organism evidence="5 6">
    <name type="scientific">Cercospora berteroae</name>
    <dbReference type="NCBI Taxonomy" id="357750"/>
    <lineage>
        <taxon>Eukaryota</taxon>
        <taxon>Fungi</taxon>
        <taxon>Dikarya</taxon>
        <taxon>Ascomycota</taxon>
        <taxon>Pezizomycotina</taxon>
        <taxon>Dothideomycetes</taxon>
        <taxon>Dothideomycetidae</taxon>
        <taxon>Mycosphaerellales</taxon>
        <taxon>Mycosphaerellaceae</taxon>
        <taxon>Cercospora</taxon>
    </lineage>
</organism>
<dbReference type="SMART" id="SM00466">
    <property type="entry name" value="SRA"/>
    <property type="match status" value="1"/>
</dbReference>
<dbReference type="EMBL" id="PNEN01000556">
    <property type="protein sequence ID" value="PPJ54801.1"/>
    <property type="molecule type" value="Genomic_DNA"/>
</dbReference>
<dbReference type="GO" id="GO:0005634">
    <property type="term" value="C:nucleus"/>
    <property type="evidence" value="ECO:0007669"/>
    <property type="project" value="UniProtKB-SubCell"/>
</dbReference>
<dbReference type="OrthoDB" id="2270193at2759"/>
<dbReference type="InterPro" id="IPR003105">
    <property type="entry name" value="SRA_YDG"/>
</dbReference>
<feature type="compositionally biased region" description="Basic and acidic residues" evidence="3">
    <location>
        <begin position="605"/>
        <end position="631"/>
    </location>
</feature>
<feature type="region of interest" description="Disordered" evidence="3">
    <location>
        <begin position="29"/>
        <end position="302"/>
    </location>
</feature>
<sequence>MGNELSKTDTQPSEDVARLQARLAKLEKVLDGQPLTEHGASEGHSELPADQPEFDGVQRPHSKARDGTGPVRNGATASEDLNILPSNAGAGITLPTGTERAEAKKHALRKQAQLIAQQRAKQPQQNGSDAQQAKSAKASKTQAISAHVEESPSELHEADTLAGWDARKERCPKSSAGSSNNSRTPDLPLGNKLSDRTVSRDKSATTDPIDVQQVGAAFRTSPTQSTNVRADFATSLPSNPTQSAENAPTTSMSNKRTAPAANLQHSSRPGPRDKPATKRPRVEMASPAAPVAPYSASSDVSLQPPEWYSKLSISTKRGAGTSNADTLLQRIKDQITKLKKSGPNVHNLKEMNELREMLHEAPFLAMGPAGAQLVRNKRMLHNDGGLPQLFDDRHAGSMAGHWPWDVKSDAKELYYRWCSKNFDDNLLHGIITSQKGKHAEDDRSADQVDKTCQVSSKYIGNGKLVNGQWWPTLLCALRDGAHGDSQSGISGETNVAAYSCFMSGGKNHIYDDKDMGDVVEYCGQDSDTPGQVSRGTSLLQKNLSEKVPVRFIRSYKVNSKYAPSKGFRYDGLYDVVSSELLDESKGRYRFKLVRRPGQGPIRGGDGPEARPTKQEVSRFEQDKRFRGYGKD</sequence>
<feature type="compositionally biased region" description="Basic and acidic residues" evidence="3">
    <location>
        <begin position="147"/>
        <end position="172"/>
    </location>
</feature>